<proteinExistence type="predicted"/>
<gene>
    <name evidence="2" type="ORF">COX90_01440</name>
</gene>
<evidence type="ECO:0000313" key="2">
    <source>
        <dbReference type="EMBL" id="PIZ89015.1"/>
    </source>
</evidence>
<feature type="domain" description="DOD-type homing endonuclease" evidence="1">
    <location>
        <begin position="66"/>
        <end position="205"/>
    </location>
</feature>
<dbReference type="AlphaFoldDB" id="A0A2M7UYS1"/>
<dbReference type="Proteomes" id="UP000230760">
    <property type="component" value="Unassembled WGS sequence"/>
</dbReference>
<dbReference type="SUPFAM" id="SSF55608">
    <property type="entry name" value="Homing endonucleases"/>
    <property type="match status" value="2"/>
</dbReference>
<evidence type="ECO:0000313" key="3">
    <source>
        <dbReference type="Proteomes" id="UP000230760"/>
    </source>
</evidence>
<dbReference type="PROSITE" id="PS50819">
    <property type="entry name" value="INTEIN_ENDONUCLEASE"/>
    <property type="match status" value="1"/>
</dbReference>
<protein>
    <recommendedName>
        <fullName evidence="1">DOD-type homing endonuclease domain-containing protein</fullName>
    </recommendedName>
</protein>
<dbReference type="Pfam" id="PF14528">
    <property type="entry name" value="LAGLIDADG_3"/>
    <property type="match status" value="2"/>
</dbReference>
<evidence type="ECO:0000259" key="1">
    <source>
        <dbReference type="PROSITE" id="PS50819"/>
    </source>
</evidence>
<sequence length="249" mass="29113">MIKRDTLGRFVKGIDPWNKGTVGICKGNKTFFKKGHNWPKYIERKRIVKLYRCNPNLRLTENLAYLLGTLKGDGYVNYSKKYNRYIIGLQNTKLKFCKEFFNVLRAINLNPSLGQNKKIKGVGKHKLYFVVANSQVFYRWYKKLSLPKLKRLLSTKRMKISFIKGFYESEGTIFKRKDKKYHLAFINTNGNLLRVVKTLLNEIGFNLNLNGPYKATGLGKKPRYHLQTSKQQQIKKFITTINPSIKKAF</sequence>
<dbReference type="InterPro" id="IPR006142">
    <property type="entry name" value="INTEIN"/>
</dbReference>
<dbReference type="InterPro" id="IPR004860">
    <property type="entry name" value="LAGLIDADG_dom"/>
</dbReference>
<dbReference type="PRINTS" id="PR00379">
    <property type="entry name" value="INTEIN"/>
</dbReference>
<dbReference type="Gene3D" id="3.10.28.10">
    <property type="entry name" value="Homing endonucleases"/>
    <property type="match status" value="1"/>
</dbReference>
<name>A0A2M7UYS1_9BACT</name>
<dbReference type="GO" id="GO:0016539">
    <property type="term" value="P:intein-mediated protein splicing"/>
    <property type="evidence" value="ECO:0007669"/>
    <property type="project" value="InterPro"/>
</dbReference>
<dbReference type="InterPro" id="IPR027434">
    <property type="entry name" value="Homing_endonucl"/>
</dbReference>
<reference evidence="3" key="1">
    <citation type="submission" date="2017-09" db="EMBL/GenBank/DDBJ databases">
        <title>Depth-based differentiation of microbial function through sediment-hosted aquifers and enrichment of novel symbionts in the deep terrestrial subsurface.</title>
        <authorList>
            <person name="Probst A.J."/>
            <person name="Ladd B."/>
            <person name="Jarett J.K."/>
            <person name="Geller-Mcgrath D.E."/>
            <person name="Sieber C.M.K."/>
            <person name="Emerson J.B."/>
            <person name="Anantharaman K."/>
            <person name="Thomas B.C."/>
            <person name="Malmstrom R."/>
            <person name="Stieglmeier M."/>
            <person name="Klingl A."/>
            <person name="Woyke T."/>
            <person name="Ryan C.M."/>
            <person name="Banfield J.F."/>
        </authorList>
    </citation>
    <scope>NUCLEOTIDE SEQUENCE [LARGE SCALE GENOMIC DNA]</scope>
</reference>
<comment type="caution">
    <text evidence="2">The sequence shown here is derived from an EMBL/GenBank/DDBJ whole genome shotgun (WGS) entry which is preliminary data.</text>
</comment>
<accession>A0A2M7UYS1</accession>
<organism evidence="2 3">
    <name type="scientific">Candidatus Nealsonbacteria bacterium CG_4_10_14_0_2_um_filter_38_17</name>
    <dbReference type="NCBI Taxonomy" id="1974680"/>
    <lineage>
        <taxon>Bacteria</taxon>
        <taxon>Candidatus Nealsoniibacteriota</taxon>
    </lineage>
</organism>
<dbReference type="InterPro" id="IPR004042">
    <property type="entry name" value="Intein_endonuc_central"/>
</dbReference>
<dbReference type="EMBL" id="PFPB01000030">
    <property type="protein sequence ID" value="PIZ89015.1"/>
    <property type="molecule type" value="Genomic_DNA"/>
</dbReference>
<dbReference type="GO" id="GO:0004519">
    <property type="term" value="F:endonuclease activity"/>
    <property type="evidence" value="ECO:0007669"/>
    <property type="project" value="InterPro"/>
</dbReference>